<keyword evidence="10" id="KW-0804">Transcription</keyword>
<dbReference type="PROSITE" id="PS50949">
    <property type="entry name" value="HTH_GNTR"/>
    <property type="match status" value="1"/>
</dbReference>
<dbReference type="SUPFAM" id="SSF53383">
    <property type="entry name" value="PLP-dependent transferases"/>
    <property type="match status" value="1"/>
</dbReference>
<dbReference type="InterPro" id="IPR000524">
    <property type="entry name" value="Tscrpt_reg_HTH_GntR"/>
</dbReference>
<dbReference type="InterPro" id="IPR015421">
    <property type="entry name" value="PyrdxlP-dep_Trfase_major"/>
</dbReference>
<dbReference type="Gene3D" id="3.40.640.10">
    <property type="entry name" value="Type I PLP-dependent aspartate aminotransferase-like (Major domain)"/>
    <property type="match status" value="1"/>
</dbReference>
<evidence type="ECO:0000256" key="8">
    <source>
        <dbReference type="ARBA" id="ARBA00023015"/>
    </source>
</evidence>
<dbReference type="GO" id="GO:0008483">
    <property type="term" value="F:transaminase activity"/>
    <property type="evidence" value="ECO:0007669"/>
    <property type="project" value="UniProtKB-KW"/>
</dbReference>
<dbReference type="Gene3D" id="1.10.10.10">
    <property type="entry name" value="Winged helix-like DNA-binding domain superfamily/Winged helix DNA-binding domain"/>
    <property type="match status" value="1"/>
</dbReference>
<evidence type="ECO:0000256" key="3">
    <source>
        <dbReference type="ARBA" id="ARBA00007441"/>
    </source>
</evidence>
<evidence type="ECO:0000256" key="7">
    <source>
        <dbReference type="ARBA" id="ARBA00022898"/>
    </source>
</evidence>
<evidence type="ECO:0000313" key="12">
    <source>
        <dbReference type="EMBL" id="RAL23425.1"/>
    </source>
</evidence>
<evidence type="ECO:0000256" key="2">
    <source>
        <dbReference type="ARBA" id="ARBA00005384"/>
    </source>
</evidence>
<keyword evidence="5 12" id="KW-0032">Aminotransferase</keyword>
<keyword evidence="6 12" id="KW-0808">Transferase</keyword>
<feature type="domain" description="HTH gntR-type" evidence="11">
    <location>
        <begin position="11"/>
        <end position="79"/>
    </location>
</feature>
<dbReference type="Pfam" id="PF00392">
    <property type="entry name" value="GntR"/>
    <property type="match status" value="1"/>
</dbReference>
<dbReference type="SMART" id="SM00345">
    <property type="entry name" value="HTH_GNTR"/>
    <property type="match status" value="1"/>
</dbReference>
<comment type="cofactor">
    <cofactor evidence="1">
        <name>pyridoxal 5'-phosphate</name>
        <dbReference type="ChEBI" id="CHEBI:597326"/>
    </cofactor>
</comment>
<reference evidence="12 13" key="2">
    <citation type="submission" date="2018-06" db="EMBL/GenBank/DDBJ databases">
        <authorList>
            <person name="Zhirakovskaya E."/>
        </authorList>
    </citation>
    <scope>NUCLEOTIDE SEQUENCE [LARGE SCALE GENOMIC DNA]</scope>
    <source>
        <strain evidence="12 13">FBKL4.011</strain>
    </source>
</reference>
<dbReference type="Gene3D" id="3.90.1150.10">
    <property type="entry name" value="Aspartate Aminotransferase, domain 1"/>
    <property type="match status" value="1"/>
</dbReference>
<evidence type="ECO:0000259" key="11">
    <source>
        <dbReference type="PROSITE" id="PS50949"/>
    </source>
</evidence>
<dbReference type="CDD" id="cd07377">
    <property type="entry name" value="WHTH_GntR"/>
    <property type="match status" value="1"/>
</dbReference>
<dbReference type="RefSeq" id="WP_113659408.1">
    <property type="nucleotide sequence ID" value="NZ_KZ845668.1"/>
</dbReference>
<dbReference type="OrthoDB" id="9802328at2"/>
<keyword evidence="8" id="KW-0805">Transcription regulation</keyword>
<dbReference type="Pfam" id="PF00155">
    <property type="entry name" value="Aminotran_1_2"/>
    <property type="match status" value="1"/>
</dbReference>
<dbReference type="CDD" id="cd00609">
    <property type="entry name" value="AAT_like"/>
    <property type="match status" value="1"/>
</dbReference>
<dbReference type="Proteomes" id="UP000251213">
    <property type="component" value="Unassembled WGS sequence"/>
</dbReference>
<evidence type="ECO:0000256" key="6">
    <source>
        <dbReference type="ARBA" id="ARBA00022679"/>
    </source>
</evidence>
<evidence type="ECO:0000313" key="13">
    <source>
        <dbReference type="Proteomes" id="UP000251213"/>
    </source>
</evidence>
<comment type="similarity">
    <text evidence="3">Belongs to the class-I pyridoxal-phosphate-dependent aminotransferase family.</text>
</comment>
<evidence type="ECO:0000256" key="1">
    <source>
        <dbReference type="ARBA" id="ARBA00001933"/>
    </source>
</evidence>
<dbReference type="PANTHER" id="PTHR46577:SF2">
    <property type="entry name" value="TRANSCRIPTIONAL REGULATORY PROTEIN"/>
    <property type="match status" value="1"/>
</dbReference>
<dbReference type="GO" id="GO:0003700">
    <property type="term" value="F:DNA-binding transcription factor activity"/>
    <property type="evidence" value="ECO:0007669"/>
    <property type="project" value="InterPro"/>
</dbReference>
<gene>
    <name evidence="12" type="ORF">DL897_12125</name>
</gene>
<organism evidence="12 13">
    <name type="scientific">Thermoflavimicrobium daqui</name>
    <dbReference type="NCBI Taxonomy" id="2137476"/>
    <lineage>
        <taxon>Bacteria</taxon>
        <taxon>Bacillati</taxon>
        <taxon>Bacillota</taxon>
        <taxon>Bacilli</taxon>
        <taxon>Bacillales</taxon>
        <taxon>Thermoactinomycetaceae</taxon>
        <taxon>Thermoflavimicrobium</taxon>
    </lineage>
</organism>
<dbReference type="InterPro" id="IPR015422">
    <property type="entry name" value="PyrdxlP-dep_Trfase_small"/>
</dbReference>
<dbReference type="InterPro" id="IPR036388">
    <property type="entry name" value="WH-like_DNA-bd_sf"/>
</dbReference>
<dbReference type="EMBL" id="QJKK01000006">
    <property type="protein sequence ID" value="RAL23425.1"/>
    <property type="molecule type" value="Genomic_DNA"/>
</dbReference>
<dbReference type="InterPro" id="IPR004839">
    <property type="entry name" value="Aminotransferase_I/II_large"/>
</dbReference>
<comment type="caution">
    <text evidence="12">The sequence shown here is derived from an EMBL/GenBank/DDBJ whole genome shotgun (WGS) entry which is preliminary data.</text>
</comment>
<dbReference type="GO" id="GO:0003677">
    <property type="term" value="F:DNA binding"/>
    <property type="evidence" value="ECO:0007669"/>
    <property type="project" value="UniProtKB-KW"/>
</dbReference>
<dbReference type="GO" id="GO:0030170">
    <property type="term" value="F:pyridoxal phosphate binding"/>
    <property type="evidence" value="ECO:0007669"/>
    <property type="project" value="InterPro"/>
</dbReference>
<keyword evidence="9" id="KW-0238">DNA-binding</keyword>
<accession>A0A364K3J9</accession>
<evidence type="ECO:0000256" key="4">
    <source>
        <dbReference type="ARBA" id="ARBA00011738"/>
    </source>
</evidence>
<name>A0A364K3J9_9BACL</name>
<comment type="subunit">
    <text evidence="4">Homodimer.</text>
</comment>
<dbReference type="SUPFAM" id="SSF46785">
    <property type="entry name" value="Winged helix' DNA-binding domain"/>
    <property type="match status" value="1"/>
</dbReference>
<dbReference type="FunFam" id="3.40.640.10:FF:000053">
    <property type="entry name" value="Aminotransferase, class I"/>
    <property type="match status" value="1"/>
</dbReference>
<dbReference type="InterPro" id="IPR036390">
    <property type="entry name" value="WH_DNA-bd_sf"/>
</dbReference>
<sequence>MKIEINRSSHVPLAQQIYQSFTDRILSGYFPSGTRLPSVRQLAKTLQVSPVTVMQALDLLEKQQLIERIQGKGIFVAVKNNVETEEPEEEREDGSLFLQIPDYLHRTQQMYYNQVLAQINFSSPIVHPDLLPTEILAQSISQLVQKEPEILAQYGEIQGDIELRQALAHYLMNEGIKVSPQDILVTNGSQQGIDLVARCFLGPGDIVFTEEPTYTAAIDIFRSRGATVIAVPVDQEGMRIDKLTALLDTYTPKLIYTMPTFQNPTGYVMNQKRRRELIDLTRHINCLILEDDPWSEIFFDQSPPLHLKAMDRYGNVIYLKGLSKILSPGCRIGFMVASDMILNRLIAAKTNADMGNPLLNQKVILPIFQSQWIRRLLKELRESLKQKRNLTLQLLKEYAPPGMSWLTPKGGFNIWITLPKGANTIELLSMCKQKNISFLPGSACFPSDIEWNHLRLSFSNVDEEEITLGIKEMCMVIGKYLSSLDRQKGQTPLF</sequence>
<evidence type="ECO:0000256" key="9">
    <source>
        <dbReference type="ARBA" id="ARBA00023125"/>
    </source>
</evidence>
<dbReference type="InterPro" id="IPR051446">
    <property type="entry name" value="HTH_trans_reg/aminotransferase"/>
</dbReference>
<protein>
    <submittedName>
        <fullName evidence="12">PLP-dependent aminotransferase family protein</fullName>
    </submittedName>
</protein>
<dbReference type="PANTHER" id="PTHR46577">
    <property type="entry name" value="HTH-TYPE TRANSCRIPTIONAL REGULATORY PROTEIN GABR"/>
    <property type="match status" value="1"/>
</dbReference>
<dbReference type="InterPro" id="IPR015424">
    <property type="entry name" value="PyrdxlP-dep_Trfase"/>
</dbReference>
<proteinExistence type="inferred from homology"/>
<keyword evidence="7" id="KW-0663">Pyridoxal phosphate</keyword>
<keyword evidence="13" id="KW-1185">Reference proteome</keyword>
<evidence type="ECO:0000256" key="5">
    <source>
        <dbReference type="ARBA" id="ARBA00022576"/>
    </source>
</evidence>
<comment type="similarity">
    <text evidence="2">In the C-terminal section; belongs to the class-I pyridoxal-phosphate-dependent aminotransferase family.</text>
</comment>
<evidence type="ECO:0000256" key="10">
    <source>
        <dbReference type="ARBA" id="ARBA00023163"/>
    </source>
</evidence>
<reference evidence="12 13" key="1">
    <citation type="submission" date="2018-06" db="EMBL/GenBank/DDBJ databases">
        <title>Thermoflavimicrobium daqus sp. nov., a thermophilic microbe isolated from Moutai-flavour Daqu.</title>
        <authorList>
            <person name="Wang X."/>
            <person name="Zhou H."/>
        </authorList>
    </citation>
    <scope>NUCLEOTIDE SEQUENCE [LARGE SCALE GENOMIC DNA]</scope>
    <source>
        <strain evidence="12 13">FBKL4.011</strain>
    </source>
</reference>
<dbReference type="AlphaFoldDB" id="A0A364K3J9"/>